<evidence type="ECO:0000313" key="1">
    <source>
        <dbReference type="Proteomes" id="UP001165740"/>
    </source>
</evidence>
<dbReference type="Pfam" id="PF03385">
    <property type="entry name" value="STELLO"/>
    <property type="match status" value="1"/>
</dbReference>
<evidence type="ECO:0000313" key="2">
    <source>
        <dbReference type="RefSeq" id="XP_055896334.1"/>
    </source>
</evidence>
<dbReference type="AlphaFoldDB" id="A0A9W3BA87"/>
<dbReference type="PANTHER" id="PTHR31362">
    <property type="entry name" value="GLYCOSYLTRANSFERASE STELLO1-RELATED"/>
    <property type="match status" value="1"/>
</dbReference>
<keyword evidence="1" id="KW-1185">Reference proteome</keyword>
<dbReference type="OMA" id="RRYFRHI"/>
<dbReference type="RefSeq" id="XP_055896334.1">
    <property type="nucleotide sequence ID" value="XM_056040359.1"/>
</dbReference>
<name>A0A9W3BA87_BIOGL</name>
<dbReference type="PANTHER" id="PTHR31362:SF0">
    <property type="entry name" value="EXOSTOSIN DOMAIN-CONTAINING PROTEIN-RELATED"/>
    <property type="match status" value="1"/>
</dbReference>
<proteinExistence type="predicted"/>
<dbReference type="OrthoDB" id="6055017at2759"/>
<dbReference type="InterPro" id="IPR005049">
    <property type="entry name" value="STL-like"/>
</dbReference>
<accession>A0A9W3BA87</accession>
<reference evidence="2" key="1">
    <citation type="submission" date="2025-08" db="UniProtKB">
        <authorList>
            <consortium name="RefSeq"/>
        </authorList>
    </citation>
    <scope>IDENTIFICATION</scope>
</reference>
<gene>
    <name evidence="2" type="primary">LOC106052403</name>
</gene>
<organism evidence="1 2">
    <name type="scientific">Biomphalaria glabrata</name>
    <name type="common">Bloodfluke planorb</name>
    <name type="synonym">Freshwater snail</name>
    <dbReference type="NCBI Taxonomy" id="6526"/>
    <lineage>
        <taxon>Eukaryota</taxon>
        <taxon>Metazoa</taxon>
        <taxon>Spiralia</taxon>
        <taxon>Lophotrochozoa</taxon>
        <taxon>Mollusca</taxon>
        <taxon>Gastropoda</taxon>
        <taxon>Heterobranchia</taxon>
        <taxon>Euthyneura</taxon>
        <taxon>Panpulmonata</taxon>
        <taxon>Hygrophila</taxon>
        <taxon>Lymnaeoidea</taxon>
        <taxon>Planorbidae</taxon>
        <taxon>Biomphalaria</taxon>
    </lineage>
</organism>
<sequence>MQHSCVTLANYGDELCQKLWKNLTVLLNSIHHEAKDVTSSSSIDGPEHNFFSIQLCVSRSFHRFSKKYISYNLNMGMKLYFLRFEKKKNWVVLDDVSTPCVDVTLITKQDDWSVAIFVDVEKDIIGCSPPKCYQITRDYLQQSSSHFSTFTFINTSSKLTGYLFAIENGAKVILDTECDALVENITGTFHINDAHQSGLMYEGAGLFNPFHHFGLTEAFPKEFWSLGRINTARNISELRNSDIYSIVDWSSVSIRQGVTVSTSTCLKYTQGNVSRPTVVNTTPVFIRNSTAASFSTGPTVFFEDVFKLLFIPPELNLEEKKAFRTRLLNEMIKGSQLLTSFYYVSTHNQPYDCAYVADASKQSLNTSCVSSSNCTNMSSCNPNDECCNDILKNVTICIMKDCLPLKDLTNMKVLISSWIDDLTKFTPKKLLHPRTITKTVYRIPQHLKMFNNITSDLEKIVSKDIVSLCGLNVTMNLHAIQKMTNPVIDDILLIIVINYNSLFPSLGFNEFLHRQYFKFIVYCVPSVEAFQTYTDREGFNYVTSIEGVAHGWEFFYECTAGAMKLGLPVQGYLQIGDDVLLNTWNIVALPRTEMSIFSKVHFKELYKKDPKSKWPHWNSIRGQRAVEKVIGELKTALNLTVEEQLEKYPRVNFTTFAERFLKNLEGNLKPNFVIYGATDIFYVPQILQNEYITITEIFRRHNCMVELVVGNIYMGLKNPFEEKYLFEGHGLWNNDRQKPWTFFDARNEIFIHPFKWLRNAKNKEGRTFACERYLPLLS</sequence>
<dbReference type="GeneID" id="106052403"/>
<dbReference type="Proteomes" id="UP001165740">
    <property type="component" value="Chromosome 9"/>
</dbReference>
<protein>
    <submittedName>
        <fullName evidence="2">Uncharacterized protein LOC106052403 isoform X1</fullName>
    </submittedName>
</protein>